<protein>
    <submittedName>
        <fullName evidence="1">Uncharacterized protein</fullName>
    </submittedName>
</protein>
<dbReference type="AlphaFoldDB" id="A0A2P2PFU5"/>
<sequence length="56" mass="6375">MSLSLTLERDSYSFDAISEHRRTLHHSNFAFESLVLAASIYINSASPCYHVFRGLL</sequence>
<name>A0A2P2PFU5_RHIMU</name>
<organism evidence="1">
    <name type="scientific">Rhizophora mucronata</name>
    <name type="common">Asiatic mangrove</name>
    <dbReference type="NCBI Taxonomy" id="61149"/>
    <lineage>
        <taxon>Eukaryota</taxon>
        <taxon>Viridiplantae</taxon>
        <taxon>Streptophyta</taxon>
        <taxon>Embryophyta</taxon>
        <taxon>Tracheophyta</taxon>
        <taxon>Spermatophyta</taxon>
        <taxon>Magnoliopsida</taxon>
        <taxon>eudicotyledons</taxon>
        <taxon>Gunneridae</taxon>
        <taxon>Pentapetalae</taxon>
        <taxon>rosids</taxon>
        <taxon>fabids</taxon>
        <taxon>Malpighiales</taxon>
        <taxon>Rhizophoraceae</taxon>
        <taxon>Rhizophora</taxon>
    </lineage>
</organism>
<evidence type="ECO:0000313" key="1">
    <source>
        <dbReference type="EMBL" id="MBX53595.1"/>
    </source>
</evidence>
<accession>A0A2P2PFU5</accession>
<proteinExistence type="predicted"/>
<dbReference type="EMBL" id="GGEC01073111">
    <property type="protein sequence ID" value="MBX53595.1"/>
    <property type="molecule type" value="Transcribed_RNA"/>
</dbReference>
<reference evidence="1" key="1">
    <citation type="submission" date="2018-02" db="EMBL/GenBank/DDBJ databases">
        <title>Rhizophora mucronata_Transcriptome.</title>
        <authorList>
            <person name="Meera S.P."/>
            <person name="Sreeshan A."/>
            <person name="Augustine A."/>
        </authorList>
    </citation>
    <scope>NUCLEOTIDE SEQUENCE</scope>
    <source>
        <tissue evidence="1">Leaf</tissue>
    </source>
</reference>